<dbReference type="Proteomes" id="UP001396334">
    <property type="component" value="Unassembled WGS sequence"/>
</dbReference>
<evidence type="ECO:0000313" key="2">
    <source>
        <dbReference type="Proteomes" id="UP001396334"/>
    </source>
</evidence>
<sequence length="152" mass="16224">MYGYLMPGGTTPTSAFIHSYTLHNIIVMLLIPNRRASVTTSLAASLPQAQRCLNPCLPTLFITAALIPRDLLYTCLRIKEEFTVTAEAARVVVIEEATCAGWRAPALDWVKPNVDGAVGGNWNMTAVGGVICGTIVEAGCSVLHAPLVPAWS</sequence>
<comment type="caution">
    <text evidence="1">The sequence shown here is derived from an EMBL/GenBank/DDBJ whole genome shotgun (WGS) entry which is preliminary data.</text>
</comment>
<organism evidence="1 2">
    <name type="scientific">Hibiscus sabdariffa</name>
    <name type="common">roselle</name>
    <dbReference type="NCBI Taxonomy" id="183260"/>
    <lineage>
        <taxon>Eukaryota</taxon>
        <taxon>Viridiplantae</taxon>
        <taxon>Streptophyta</taxon>
        <taxon>Embryophyta</taxon>
        <taxon>Tracheophyta</taxon>
        <taxon>Spermatophyta</taxon>
        <taxon>Magnoliopsida</taxon>
        <taxon>eudicotyledons</taxon>
        <taxon>Gunneridae</taxon>
        <taxon>Pentapetalae</taxon>
        <taxon>rosids</taxon>
        <taxon>malvids</taxon>
        <taxon>Malvales</taxon>
        <taxon>Malvaceae</taxon>
        <taxon>Malvoideae</taxon>
        <taxon>Hibiscus</taxon>
    </lineage>
</organism>
<gene>
    <name evidence="1" type="ORF">V6N11_045439</name>
</gene>
<name>A0ABR2Q0Y7_9ROSI</name>
<keyword evidence="2" id="KW-1185">Reference proteome</keyword>
<proteinExistence type="predicted"/>
<protein>
    <submittedName>
        <fullName evidence="1">Uncharacterized protein</fullName>
    </submittedName>
</protein>
<accession>A0ABR2Q0Y7</accession>
<dbReference type="EMBL" id="JBBPBN010000047">
    <property type="protein sequence ID" value="KAK8994347.1"/>
    <property type="molecule type" value="Genomic_DNA"/>
</dbReference>
<reference evidence="1 2" key="1">
    <citation type="journal article" date="2024" name="G3 (Bethesda)">
        <title>Genome assembly of Hibiscus sabdariffa L. provides insights into metabolisms of medicinal natural products.</title>
        <authorList>
            <person name="Kim T."/>
        </authorList>
    </citation>
    <scope>NUCLEOTIDE SEQUENCE [LARGE SCALE GENOMIC DNA]</scope>
    <source>
        <strain evidence="1">TK-2024</strain>
        <tissue evidence="1">Old leaves</tissue>
    </source>
</reference>
<evidence type="ECO:0000313" key="1">
    <source>
        <dbReference type="EMBL" id="KAK8994347.1"/>
    </source>
</evidence>